<dbReference type="EMBL" id="JTDE01008857">
    <property type="protein sequence ID" value="KAF7234708.1"/>
    <property type="molecule type" value="Genomic_DNA"/>
</dbReference>
<keyword evidence="2" id="KW-1185">Reference proteome</keyword>
<sequence length="328" mass="37671">MSSGNYCNPPTDCSDRPAWLIDDTSMELLQAAREQIRDCPPTDQLSDLSLLLQDSNLISLDGFRDRLEQLCNKRFPPCWKYRKRRYGRRVSIRNTRQLRRIQFGHIQNLYRRSRKDAASTILDGRWRNAYLENDFKFSDFNKYWLNILRGQRIIDIRYPRTLLPREDNLAAPITPSEVTRALGNMDGNAPGPDRLTPNDLRRYRPASLSALCNSFLLSGILPKSLNLARVTFVPKVPLPMTPSDFRPISITSVPIQLKGFRTAAFECLHSLDSFDIDFAVKPVNHLAHLRCVPSHNTRVVSSHETWTSQSSQPTIWPIFGVCLLTTQE</sequence>
<dbReference type="AlphaFoldDB" id="A0A8S9YHA4"/>
<organism evidence="1 2">
    <name type="scientific">Paragonimus skrjabini miyazakii</name>
    <dbReference type="NCBI Taxonomy" id="59628"/>
    <lineage>
        <taxon>Eukaryota</taxon>
        <taxon>Metazoa</taxon>
        <taxon>Spiralia</taxon>
        <taxon>Lophotrochozoa</taxon>
        <taxon>Platyhelminthes</taxon>
        <taxon>Trematoda</taxon>
        <taxon>Digenea</taxon>
        <taxon>Plagiorchiida</taxon>
        <taxon>Troglotremata</taxon>
        <taxon>Troglotrematidae</taxon>
        <taxon>Paragonimus</taxon>
    </lineage>
</organism>
<proteinExistence type="predicted"/>
<name>A0A8S9YHA4_9TREM</name>
<evidence type="ECO:0000313" key="1">
    <source>
        <dbReference type="EMBL" id="KAF7234708.1"/>
    </source>
</evidence>
<comment type="caution">
    <text evidence="1">The sequence shown here is derived from an EMBL/GenBank/DDBJ whole genome shotgun (WGS) entry which is preliminary data.</text>
</comment>
<accession>A0A8S9YHA4</accession>
<reference evidence="1" key="1">
    <citation type="submission" date="2019-07" db="EMBL/GenBank/DDBJ databases">
        <title>Annotation for the trematode Paragonimus miyazaki's.</title>
        <authorList>
            <person name="Choi Y.-J."/>
        </authorList>
    </citation>
    <scope>NUCLEOTIDE SEQUENCE</scope>
    <source>
        <strain evidence="1">Japan</strain>
    </source>
</reference>
<gene>
    <name evidence="1" type="ORF">EG68_11283</name>
</gene>
<evidence type="ECO:0000313" key="2">
    <source>
        <dbReference type="Proteomes" id="UP000822476"/>
    </source>
</evidence>
<dbReference type="Proteomes" id="UP000822476">
    <property type="component" value="Unassembled WGS sequence"/>
</dbReference>
<dbReference type="OrthoDB" id="8197512at2759"/>
<protein>
    <submittedName>
        <fullName evidence="1">Uncharacterized protein</fullName>
    </submittedName>
</protein>